<keyword evidence="4" id="KW-1185">Reference proteome</keyword>
<evidence type="ECO:0008006" key="5">
    <source>
        <dbReference type="Google" id="ProtNLM"/>
    </source>
</evidence>
<reference evidence="3 4" key="1">
    <citation type="submission" date="2020-09" db="EMBL/GenBank/DDBJ databases">
        <title>Roseomonas.</title>
        <authorList>
            <person name="Zhu W."/>
        </authorList>
    </citation>
    <scope>NUCLEOTIDE SEQUENCE [LARGE SCALE GENOMIC DNA]</scope>
    <source>
        <strain evidence="3 4">573</strain>
    </source>
</reference>
<dbReference type="PANTHER" id="PTHR42928:SF5">
    <property type="entry name" value="BLR1237 PROTEIN"/>
    <property type="match status" value="1"/>
</dbReference>
<dbReference type="Proteomes" id="UP001518989">
    <property type="component" value="Unassembled WGS sequence"/>
</dbReference>
<comment type="similarity">
    <text evidence="1">Belongs to the UPF0065 (bug) family.</text>
</comment>
<dbReference type="InterPro" id="IPR005064">
    <property type="entry name" value="BUG"/>
</dbReference>
<dbReference type="Gene3D" id="3.40.190.150">
    <property type="entry name" value="Bordetella uptake gene, domain 1"/>
    <property type="match status" value="1"/>
</dbReference>
<feature type="signal peptide" evidence="2">
    <location>
        <begin position="1"/>
        <end position="22"/>
    </location>
</feature>
<evidence type="ECO:0000256" key="1">
    <source>
        <dbReference type="ARBA" id="ARBA00006987"/>
    </source>
</evidence>
<keyword evidence="2" id="KW-0732">Signal</keyword>
<organism evidence="3 4">
    <name type="scientific">Roseomonas haemaphysalidis</name>
    <dbReference type="NCBI Taxonomy" id="2768162"/>
    <lineage>
        <taxon>Bacteria</taxon>
        <taxon>Pseudomonadati</taxon>
        <taxon>Pseudomonadota</taxon>
        <taxon>Alphaproteobacteria</taxon>
        <taxon>Acetobacterales</taxon>
        <taxon>Roseomonadaceae</taxon>
        <taxon>Roseomonas</taxon>
    </lineage>
</organism>
<accession>A0ABS3KJZ9</accession>
<gene>
    <name evidence="3" type="ORF">IAI61_01925</name>
</gene>
<dbReference type="Pfam" id="PF03401">
    <property type="entry name" value="TctC"/>
    <property type="match status" value="1"/>
</dbReference>
<dbReference type="InterPro" id="IPR042100">
    <property type="entry name" value="Bug_dom1"/>
</dbReference>
<dbReference type="PANTHER" id="PTHR42928">
    <property type="entry name" value="TRICARBOXYLATE-BINDING PROTEIN"/>
    <property type="match status" value="1"/>
</dbReference>
<sequence length="126" mass="12874">MPLARRALLALAAALPAGAARAAFPDRPVTLLVGYGAGGATDVIARALAERASPRLGQPMVVLNLPGAGGTLASDRTAKAAPDGQTILLIANAHAVAPGLYASLPCLASWRRAAPQRRCWTICTQL</sequence>
<name>A0ABS3KJZ9_9PROT</name>
<evidence type="ECO:0000256" key="2">
    <source>
        <dbReference type="SAM" id="SignalP"/>
    </source>
</evidence>
<proteinExistence type="inferred from homology"/>
<dbReference type="EMBL" id="JACTNG010000001">
    <property type="protein sequence ID" value="MBO1077772.1"/>
    <property type="molecule type" value="Genomic_DNA"/>
</dbReference>
<feature type="chain" id="PRO_5046936602" description="Tripartite tricarboxylate transporter substrate binding protein" evidence="2">
    <location>
        <begin position="23"/>
        <end position="126"/>
    </location>
</feature>
<protein>
    <recommendedName>
        <fullName evidence="5">Tripartite tricarboxylate transporter substrate binding protein</fullName>
    </recommendedName>
</protein>
<evidence type="ECO:0000313" key="4">
    <source>
        <dbReference type="Proteomes" id="UP001518989"/>
    </source>
</evidence>
<evidence type="ECO:0000313" key="3">
    <source>
        <dbReference type="EMBL" id="MBO1077772.1"/>
    </source>
</evidence>
<dbReference type="RefSeq" id="WP_207415176.1">
    <property type="nucleotide sequence ID" value="NZ_CP061179.1"/>
</dbReference>
<comment type="caution">
    <text evidence="3">The sequence shown here is derived from an EMBL/GenBank/DDBJ whole genome shotgun (WGS) entry which is preliminary data.</text>
</comment>